<sequence length="91" mass="10477">MTHDREKNESHPETSHQQKDLMDLVKGNGPWQWMVCAVVLAINFPDGANNMSMAFMAPNVEHWCARPPEYNMSLQKWKETALTPSDMQCSR</sequence>
<comment type="caution">
    <text evidence="3">The sequence shown here is derived from an EMBL/GenBank/DDBJ whole genome shotgun (WGS) entry which is preliminary data.</text>
</comment>
<dbReference type="AlphaFoldDB" id="A0A4Y2SBM0"/>
<evidence type="ECO:0000313" key="3">
    <source>
        <dbReference type="EMBL" id="GBN85624.1"/>
    </source>
</evidence>
<dbReference type="EMBL" id="BGPR01020859">
    <property type="protein sequence ID" value="GBN85622.1"/>
    <property type="molecule type" value="Genomic_DNA"/>
</dbReference>
<dbReference type="EMBL" id="BGPR01020860">
    <property type="protein sequence ID" value="GBN85624.1"/>
    <property type="molecule type" value="Genomic_DNA"/>
</dbReference>
<dbReference type="Proteomes" id="UP000499080">
    <property type="component" value="Unassembled WGS sequence"/>
</dbReference>
<evidence type="ECO:0000256" key="1">
    <source>
        <dbReference type="SAM" id="MobiDB-lite"/>
    </source>
</evidence>
<protein>
    <submittedName>
        <fullName evidence="3">Uncharacterized protein</fullName>
    </submittedName>
</protein>
<reference evidence="3 4" key="1">
    <citation type="journal article" date="2019" name="Sci. Rep.">
        <title>Orb-weaving spider Araneus ventricosus genome elucidates the spidroin gene catalogue.</title>
        <authorList>
            <person name="Kono N."/>
            <person name="Nakamura H."/>
            <person name="Ohtoshi R."/>
            <person name="Moran D.A.P."/>
            <person name="Shinohara A."/>
            <person name="Yoshida Y."/>
            <person name="Fujiwara M."/>
            <person name="Mori M."/>
            <person name="Tomita M."/>
            <person name="Arakawa K."/>
        </authorList>
    </citation>
    <scope>NUCLEOTIDE SEQUENCE [LARGE SCALE GENOMIC DNA]</scope>
</reference>
<organism evidence="3 4">
    <name type="scientific">Araneus ventricosus</name>
    <name type="common">Orbweaver spider</name>
    <name type="synonym">Epeira ventricosa</name>
    <dbReference type="NCBI Taxonomy" id="182803"/>
    <lineage>
        <taxon>Eukaryota</taxon>
        <taxon>Metazoa</taxon>
        <taxon>Ecdysozoa</taxon>
        <taxon>Arthropoda</taxon>
        <taxon>Chelicerata</taxon>
        <taxon>Arachnida</taxon>
        <taxon>Araneae</taxon>
        <taxon>Araneomorphae</taxon>
        <taxon>Entelegynae</taxon>
        <taxon>Araneoidea</taxon>
        <taxon>Araneidae</taxon>
        <taxon>Araneus</taxon>
    </lineage>
</organism>
<evidence type="ECO:0000313" key="4">
    <source>
        <dbReference type="Proteomes" id="UP000499080"/>
    </source>
</evidence>
<feature type="region of interest" description="Disordered" evidence="1">
    <location>
        <begin position="1"/>
        <end position="20"/>
    </location>
</feature>
<accession>A0A4Y2SBM0</accession>
<evidence type="ECO:0000313" key="2">
    <source>
        <dbReference type="EMBL" id="GBN85622.1"/>
    </source>
</evidence>
<proteinExistence type="predicted"/>
<gene>
    <name evidence="3" type="ORF">AVEN_141456_1</name>
    <name evidence="2" type="ORF">AVEN_73495_1</name>
</gene>
<dbReference type="OrthoDB" id="6432280at2759"/>
<keyword evidence="4" id="KW-1185">Reference proteome</keyword>
<name>A0A4Y2SBM0_ARAVE</name>